<gene>
    <name evidence="1" type="ORF">N309_01916</name>
</gene>
<dbReference type="Proteomes" id="UP000053641">
    <property type="component" value="Unassembled WGS sequence"/>
</dbReference>
<accession>A0A099YTF8</accession>
<proteinExistence type="predicted"/>
<reference evidence="1 2" key="1">
    <citation type="submission" date="2014-06" db="EMBL/GenBank/DDBJ databases">
        <title>Genome evolution of avian class.</title>
        <authorList>
            <person name="Zhang G."/>
            <person name="Li C."/>
        </authorList>
    </citation>
    <scope>NUCLEOTIDE SEQUENCE [LARGE SCALE GENOMIC DNA]</scope>
    <source>
        <strain evidence="1">BGI_N309</strain>
    </source>
</reference>
<sequence>LLHGHAAPENGRHREVAAVAGVAGRHHVLGVKHLLRELGHRQGSVLLAAAARERREARHEEVQPRERHHVDGQLAQVSVQLAGEAKAGGHAAHGGRHQVVEVP</sequence>
<evidence type="ECO:0000313" key="2">
    <source>
        <dbReference type="Proteomes" id="UP000053641"/>
    </source>
</evidence>
<evidence type="ECO:0000313" key="1">
    <source>
        <dbReference type="EMBL" id="KGL73534.1"/>
    </source>
</evidence>
<organism evidence="1 2">
    <name type="scientific">Tinamus guttatus</name>
    <name type="common">White-throated tinamou</name>
    <dbReference type="NCBI Taxonomy" id="94827"/>
    <lineage>
        <taxon>Eukaryota</taxon>
        <taxon>Metazoa</taxon>
        <taxon>Chordata</taxon>
        <taxon>Craniata</taxon>
        <taxon>Vertebrata</taxon>
        <taxon>Euteleostomi</taxon>
        <taxon>Archelosauria</taxon>
        <taxon>Archosauria</taxon>
        <taxon>Dinosauria</taxon>
        <taxon>Saurischia</taxon>
        <taxon>Theropoda</taxon>
        <taxon>Coelurosauria</taxon>
        <taxon>Aves</taxon>
        <taxon>Palaeognathae</taxon>
        <taxon>Tinamiformes</taxon>
        <taxon>Tinamidae</taxon>
        <taxon>Tinamus</taxon>
    </lineage>
</organism>
<dbReference type="EMBL" id="KL886131">
    <property type="protein sequence ID" value="KGL73534.1"/>
    <property type="molecule type" value="Genomic_DNA"/>
</dbReference>
<feature type="non-terminal residue" evidence="1">
    <location>
        <position position="103"/>
    </location>
</feature>
<feature type="non-terminal residue" evidence="1">
    <location>
        <position position="1"/>
    </location>
</feature>
<name>A0A099YTF8_TINGU</name>
<keyword evidence="2" id="KW-1185">Reference proteome</keyword>
<protein>
    <submittedName>
        <fullName evidence="1">Uncharacterized protein</fullName>
    </submittedName>
</protein>
<dbReference type="AlphaFoldDB" id="A0A099YTF8"/>